<dbReference type="InterPro" id="IPR029063">
    <property type="entry name" value="SAM-dependent_MTases_sf"/>
</dbReference>
<dbReference type="Pfam" id="PF13649">
    <property type="entry name" value="Methyltransf_25"/>
    <property type="match status" value="1"/>
</dbReference>
<dbReference type="Gene3D" id="3.40.50.150">
    <property type="entry name" value="Vaccinia Virus protein VP39"/>
    <property type="match status" value="1"/>
</dbReference>
<evidence type="ECO:0000259" key="2">
    <source>
        <dbReference type="Pfam" id="PF13649"/>
    </source>
</evidence>
<dbReference type="InterPro" id="IPR041698">
    <property type="entry name" value="Methyltransf_25"/>
</dbReference>
<dbReference type="SUPFAM" id="SSF53335">
    <property type="entry name" value="S-adenosyl-L-methionine-dependent methyltransferases"/>
    <property type="match status" value="1"/>
</dbReference>
<proteinExistence type="predicted"/>
<accession>A0ABX2ZZY6</accession>
<protein>
    <recommendedName>
        <fullName evidence="2">Methyltransferase domain-containing protein</fullName>
    </recommendedName>
</protein>
<keyword evidence="4" id="KW-1185">Reference proteome</keyword>
<dbReference type="CDD" id="cd02440">
    <property type="entry name" value="AdoMet_MTases"/>
    <property type="match status" value="1"/>
</dbReference>
<dbReference type="EMBL" id="MDTU01000001">
    <property type="protein sequence ID" value="ODN41793.1"/>
    <property type="molecule type" value="Genomic_DNA"/>
</dbReference>
<comment type="caution">
    <text evidence="3">The sequence shown here is derived from an EMBL/GenBank/DDBJ whole genome shotgun (WGS) entry which is preliminary data.</text>
</comment>
<evidence type="ECO:0000313" key="3">
    <source>
        <dbReference type="EMBL" id="ODN41793.1"/>
    </source>
</evidence>
<sequence>MNFNDKASIYDKIASSQNEAADILYQEIINTCALVDTANVLDLGCGTGYLSRKLSDEYSFVTGIDISEEMLQQASDQGGNVDYALRDAAELNEHLEYDLITANSLTYYISDLPTAFKSYYNALKPGGYFALQSQTALSPQFVRAFHSLKKNAIAKPFIDGFKLLANMQCQQKLSEYIQVAGFRLILEKTRHFRTRCTPEKALDIFKAGTATPLLNPKGYDRKLTSEYKKLFWQYIQESIESQSIDNQFTLEFSRVFIIAVK</sequence>
<organism evidence="3 4">
    <name type="scientific">Piscirickettsia litoralis</name>
    <dbReference type="NCBI Taxonomy" id="1891921"/>
    <lineage>
        <taxon>Bacteria</taxon>
        <taxon>Pseudomonadati</taxon>
        <taxon>Pseudomonadota</taxon>
        <taxon>Gammaproteobacteria</taxon>
        <taxon>Thiotrichales</taxon>
        <taxon>Piscirickettsiaceae</taxon>
        <taxon>Piscirickettsia</taxon>
    </lineage>
</organism>
<keyword evidence="1" id="KW-0808">Transferase</keyword>
<name>A0ABX2ZZY6_9GAMM</name>
<feature type="domain" description="Methyltransferase" evidence="2">
    <location>
        <begin position="40"/>
        <end position="127"/>
    </location>
</feature>
<gene>
    <name evidence="3" type="ORF">BGC07_00855</name>
</gene>
<evidence type="ECO:0000313" key="4">
    <source>
        <dbReference type="Proteomes" id="UP000094329"/>
    </source>
</evidence>
<reference evidence="3 4" key="1">
    <citation type="submission" date="2016-08" db="EMBL/GenBank/DDBJ databases">
        <title>Draft genome sequence of Candidatus Piscirickettsia litoralis, from seawater.</title>
        <authorList>
            <person name="Wan X."/>
            <person name="Lee A.J."/>
            <person name="Hou S."/>
            <person name="Donachie S.P."/>
        </authorList>
    </citation>
    <scope>NUCLEOTIDE SEQUENCE [LARGE SCALE GENOMIC DNA]</scope>
    <source>
        <strain evidence="3 4">Y2</strain>
    </source>
</reference>
<dbReference type="Proteomes" id="UP000094329">
    <property type="component" value="Unassembled WGS sequence"/>
</dbReference>
<dbReference type="PANTHER" id="PTHR43861">
    <property type="entry name" value="TRANS-ACONITATE 2-METHYLTRANSFERASE-RELATED"/>
    <property type="match status" value="1"/>
</dbReference>
<evidence type="ECO:0000256" key="1">
    <source>
        <dbReference type="ARBA" id="ARBA00022679"/>
    </source>
</evidence>